<sequence length="172" mass="18725">MILEPLTLSPDHALPGPLLTELTALYASNHAFYALSGDFPDPHDIRPEQVAKALADELANPDVEVLQARSAGQLVAIAITLAHHPDPGDPDPWIGLLLVDAAHQGKGHGRQLAAYIEDRFREAGRDAVRLAALDNNPGAFAFWTTIGYETIGHRKDRQLGRPCAVLRKILHQ</sequence>
<dbReference type="CDD" id="cd04301">
    <property type="entry name" value="NAT_SF"/>
    <property type="match status" value="1"/>
</dbReference>
<dbReference type="Pfam" id="PF00583">
    <property type="entry name" value="Acetyltransf_1"/>
    <property type="match status" value="1"/>
</dbReference>
<keyword evidence="2" id="KW-0012">Acyltransferase</keyword>
<keyword evidence="1" id="KW-0808">Transferase</keyword>
<accession>A0ABZ1JIF1</accession>
<dbReference type="RefSeq" id="WP_265650904.1">
    <property type="nucleotide sequence ID" value="NZ_CP108133.1"/>
</dbReference>
<protein>
    <submittedName>
        <fullName evidence="4">GNAT family N-acetyltransferase</fullName>
    </submittedName>
</protein>
<gene>
    <name evidence="4" type="ORF">OG288_19975</name>
</gene>
<dbReference type="PANTHER" id="PTHR43877">
    <property type="entry name" value="AMINOALKYLPHOSPHONATE N-ACETYLTRANSFERASE-RELATED-RELATED"/>
    <property type="match status" value="1"/>
</dbReference>
<keyword evidence="5" id="KW-1185">Reference proteome</keyword>
<dbReference type="InterPro" id="IPR050832">
    <property type="entry name" value="Bact_Acetyltransf"/>
</dbReference>
<dbReference type="EMBL" id="CP108133">
    <property type="protein sequence ID" value="WTP50386.1"/>
    <property type="molecule type" value="Genomic_DNA"/>
</dbReference>
<dbReference type="SUPFAM" id="SSF55729">
    <property type="entry name" value="Acyl-CoA N-acyltransferases (Nat)"/>
    <property type="match status" value="1"/>
</dbReference>
<dbReference type="InterPro" id="IPR016181">
    <property type="entry name" value="Acyl_CoA_acyltransferase"/>
</dbReference>
<dbReference type="InterPro" id="IPR000182">
    <property type="entry name" value="GNAT_dom"/>
</dbReference>
<feature type="domain" description="N-acetyltransferase" evidence="3">
    <location>
        <begin position="17"/>
        <end position="172"/>
    </location>
</feature>
<evidence type="ECO:0000259" key="3">
    <source>
        <dbReference type="PROSITE" id="PS51186"/>
    </source>
</evidence>
<organism evidence="4 5">
    <name type="scientific">Streptomyces tauricus</name>
    <dbReference type="NCBI Taxonomy" id="68274"/>
    <lineage>
        <taxon>Bacteria</taxon>
        <taxon>Bacillati</taxon>
        <taxon>Actinomycetota</taxon>
        <taxon>Actinomycetes</taxon>
        <taxon>Kitasatosporales</taxon>
        <taxon>Streptomycetaceae</taxon>
        <taxon>Streptomyces</taxon>
        <taxon>Streptomyces aurantiacus group</taxon>
    </lineage>
</organism>
<evidence type="ECO:0000256" key="2">
    <source>
        <dbReference type="ARBA" id="ARBA00023315"/>
    </source>
</evidence>
<dbReference type="Proteomes" id="UP001432166">
    <property type="component" value="Chromosome"/>
</dbReference>
<evidence type="ECO:0000313" key="4">
    <source>
        <dbReference type="EMBL" id="WTP50386.1"/>
    </source>
</evidence>
<dbReference type="PROSITE" id="PS51186">
    <property type="entry name" value="GNAT"/>
    <property type="match status" value="1"/>
</dbReference>
<evidence type="ECO:0000256" key="1">
    <source>
        <dbReference type="ARBA" id="ARBA00022679"/>
    </source>
</evidence>
<reference evidence="4" key="1">
    <citation type="submission" date="2022-10" db="EMBL/GenBank/DDBJ databases">
        <title>The complete genomes of actinobacterial strains from the NBC collection.</title>
        <authorList>
            <person name="Joergensen T.S."/>
            <person name="Alvarez Arevalo M."/>
            <person name="Sterndorff E.B."/>
            <person name="Faurdal D."/>
            <person name="Vuksanovic O."/>
            <person name="Mourched A.-S."/>
            <person name="Charusanti P."/>
            <person name="Shaw S."/>
            <person name="Blin K."/>
            <person name="Weber T."/>
        </authorList>
    </citation>
    <scope>NUCLEOTIDE SEQUENCE</scope>
    <source>
        <strain evidence="4">NBC_00189</strain>
    </source>
</reference>
<evidence type="ECO:0000313" key="5">
    <source>
        <dbReference type="Proteomes" id="UP001432166"/>
    </source>
</evidence>
<proteinExistence type="predicted"/>
<name>A0ABZ1JIF1_9ACTN</name>
<dbReference type="Gene3D" id="3.40.630.30">
    <property type="match status" value="1"/>
</dbReference>